<dbReference type="EC" id="3.6.4.12" evidence="2"/>
<proteinExistence type="predicted"/>
<feature type="region of interest" description="Disordered" evidence="1">
    <location>
        <begin position="1"/>
        <end position="178"/>
    </location>
</feature>
<feature type="non-terminal residue" evidence="2">
    <location>
        <position position="1"/>
    </location>
</feature>
<keyword evidence="2" id="KW-0547">Nucleotide-binding</keyword>
<feature type="non-terminal residue" evidence="2">
    <location>
        <position position="178"/>
    </location>
</feature>
<dbReference type="EMBL" id="CADCUY010000470">
    <property type="protein sequence ID" value="CAA9425995.1"/>
    <property type="molecule type" value="Genomic_DNA"/>
</dbReference>
<keyword evidence="2" id="KW-0067">ATP-binding</keyword>
<accession>A0A6J4PUP5</accession>
<name>A0A6J4PUP5_9ACTN</name>
<feature type="compositionally biased region" description="Basic residues" evidence="1">
    <location>
        <begin position="151"/>
        <end position="165"/>
    </location>
</feature>
<feature type="compositionally biased region" description="Low complexity" evidence="1">
    <location>
        <begin position="12"/>
        <end position="31"/>
    </location>
</feature>
<keyword evidence="2" id="KW-0347">Helicase</keyword>
<sequence length="178" mass="18618">APHREGPGVPGGLPDRPGGRRLPAPARPGRPAGAGGGTPAGLRRHHPRAAAAVHLPGHGAHQLGPAGLQPAVPVPRRDPDRDHPLGASRPDPGAVHGLPVGADEGGGDRPVHRWPARRRRQPAGHLGGRRRPGQPRRVRPGHRGRGDRGRRQGAGHRGLRFRGHQAPRPALRPAGQAL</sequence>
<feature type="compositionally biased region" description="Basic and acidic residues" evidence="1">
    <location>
        <begin position="75"/>
        <end position="84"/>
    </location>
</feature>
<gene>
    <name evidence="2" type="ORF">AVDCRST_MAG35-2241</name>
</gene>
<dbReference type="GO" id="GO:0016787">
    <property type="term" value="F:hydrolase activity"/>
    <property type="evidence" value="ECO:0007669"/>
    <property type="project" value="UniProtKB-KW"/>
</dbReference>
<keyword evidence="2" id="KW-0378">Hydrolase</keyword>
<organism evidence="2">
    <name type="scientific">uncultured Quadrisphaera sp</name>
    <dbReference type="NCBI Taxonomy" id="904978"/>
    <lineage>
        <taxon>Bacteria</taxon>
        <taxon>Bacillati</taxon>
        <taxon>Actinomycetota</taxon>
        <taxon>Actinomycetes</taxon>
        <taxon>Kineosporiales</taxon>
        <taxon>Kineosporiaceae</taxon>
        <taxon>Quadrisphaera</taxon>
        <taxon>environmental samples</taxon>
    </lineage>
</organism>
<evidence type="ECO:0000256" key="1">
    <source>
        <dbReference type="SAM" id="MobiDB-lite"/>
    </source>
</evidence>
<dbReference type="AlphaFoldDB" id="A0A6J4PUP5"/>
<dbReference type="GO" id="GO:0003678">
    <property type="term" value="F:DNA helicase activity"/>
    <property type="evidence" value="ECO:0007669"/>
    <property type="project" value="UniProtKB-EC"/>
</dbReference>
<protein>
    <submittedName>
        <fullName evidence="2">ATP-dependent DNA helicase UvrD/PcrA</fullName>
        <ecNumber evidence="2">3.6.4.12</ecNumber>
    </submittedName>
</protein>
<evidence type="ECO:0000313" key="2">
    <source>
        <dbReference type="EMBL" id="CAA9425995.1"/>
    </source>
</evidence>
<reference evidence="2" key="1">
    <citation type="submission" date="2020-02" db="EMBL/GenBank/DDBJ databases">
        <authorList>
            <person name="Meier V. D."/>
        </authorList>
    </citation>
    <scope>NUCLEOTIDE SEQUENCE</scope>
    <source>
        <strain evidence="2">AVDCRST_MAG35</strain>
    </source>
</reference>
<feature type="compositionally biased region" description="Basic residues" evidence="1">
    <location>
        <begin position="112"/>
        <end position="143"/>
    </location>
</feature>